<dbReference type="GO" id="GO:0031491">
    <property type="term" value="F:nucleosome binding"/>
    <property type="evidence" value="ECO:0007669"/>
    <property type="project" value="TreeGrafter"/>
</dbReference>
<evidence type="ECO:0000313" key="5">
    <source>
        <dbReference type="EMBL" id="KAF2083334.1"/>
    </source>
</evidence>
<dbReference type="OrthoDB" id="9988102at2759"/>
<dbReference type="GO" id="GO:0003677">
    <property type="term" value="F:DNA binding"/>
    <property type="evidence" value="ECO:0007669"/>
    <property type="project" value="TreeGrafter"/>
</dbReference>
<dbReference type="InterPro" id="IPR013328">
    <property type="entry name" value="6PGD_dom2"/>
</dbReference>
<dbReference type="GO" id="GO:0000785">
    <property type="term" value="C:chromatin"/>
    <property type="evidence" value="ECO:0007669"/>
    <property type="project" value="TreeGrafter"/>
</dbReference>
<dbReference type="AlphaFoldDB" id="A0A9P4HKN7"/>
<dbReference type="InterPro" id="IPR036291">
    <property type="entry name" value="NAD(P)-bd_dom_sf"/>
</dbReference>
<dbReference type="InterPro" id="IPR051265">
    <property type="entry name" value="HIBADH-related_NP60_sf"/>
</dbReference>
<reference evidence="5" key="1">
    <citation type="journal article" date="2020" name="Stud. Mycol.">
        <title>101 Dothideomycetes genomes: a test case for predicting lifestyles and emergence of pathogens.</title>
        <authorList>
            <person name="Haridas S."/>
            <person name="Albert R."/>
            <person name="Binder M."/>
            <person name="Bloem J."/>
            <person name="Labutti K."/>
            <person name="Salamov A."/>
            <person name="Andreopoulos B."/>
            <person name="Baker S."/>
            <person name="Barry K."/>
            <person name="Bills G."/>
            <person name="Bluhm B."/>
            <person name="Cannon C."/>
            <person name="Castanera R."/>
            <person name="Culley D."/>
            <person name="Daum C."/>
            <person name="Ezra D."/>
            <person name="Gonzalez J."/>
            <person name="Henrissat B."/>
            <person name="Kuo A."/>
            <person name="Liang C."/>
            <person name="Lipzen A."/>
            <person name="Lutzoni F."/>
            <person name="Magnuson J."/>
            <person name="Mondo S."/>
            <person name="Nolan M."/>
            <person name="Ohm R."/>
            <person name="Pangilinan J."/>
            <person name="Park H.-J."/>
            <person name="Ramirez L."/>
            <person name="Alfaro M."/>
            <person name="Sun H."/>
            <person name="Tritt A."/>
            <person name="Yoshinaga Y."/>
            <person name="Zwiers L.-H."/>
            <person name="Turgeon B."/>
            <person name="Goodwin S."/>
            <person name="Spatafora J."/>
            <person name="Crous P."/>
            <person name="Grigoriev I."/>
        </authorList>
    </citation>
    <scope>NUCLEOTIDE SEQUENCE</scope>
    <source>
        <strain evidence="5">CBS 121410</strain>
    </source>
</reference>
<dbReference type="PANTHER" id="PTHR43580:SF2">
    <property type="entry name" value="CYTOKINE-LIKE NUCLEAR FACTOR N-PAC"/>
    <property type="match status" value="1"/>
</dbReference>
<name>A0A9P4HKN7_9PEZI</name>
<dbReference type="Pfam" id="PF09130">
    <property type="entry name" value="DUF1932"/>
    <property type="match status" value="1"/>
</dbReference>
<evidence type="ECO:0000259" key="4">
    <source>
        <dbReference type="Pfam" id="PF09130"/>
    </source>
</evidence>
<keyword evidence="6" id="KW-1185">Reference proteome</keyword>
<dbReference type="EMBL" id="ML978800">
    <property type="protein sequence ID" value="KAF2083334.1"/>
    <property type="molecule type" value="Genomic_DNA"/>
</dbReference>
<dbReference type="Gene3D" id="3.40.50.720">
    <property type="entry name" value="NAD(P)-binding Rossmann-like Domain"/>
    <property type="match status" value="1"/>
</dbReference>
<evidence type="ECO:0000259" key="3">
    <source>
        <dbReference type="Pfam" id="PF03807"/>
    </source>
</evidence>
<dbReference type="Gene3D" id="1.10.1040.10">
    <property type="entry name" value="N-(1-d-carboxylethyl)-l-norvaline Dehydrogenase, domain 2"/>
    <property type="match status" value="1"/>
</dbReference>
<dbReference type="SUPFAM" id="SSF51735">
    <property type="entry name" value="NAD(P)-binding Rossmann-fold domains"/>
    <property type="match status" value="1"/>
</dbReference>
<proteinExistence type="inferred from homology"/>
<feature type="region of interest" description="Disordered" evidence="2">
    <location>
        <begin position="138"/>
        <end position="172"/>
    </location>
</feature>
<gene>
    <name evidence="5" type="ORF">K490DRAFT_76627</name>
</gene>
<dbReference type="SUPFAM" id="SSF48179">
    <property type="entry name" value="6-phosphogluconate dehydrogenase C-terminal domain-like"/>
    <property type="match status" value="1"/>
</dbReference>
<evidence type="ECO:0000256" key="2">
    <source>
        <dbReference type="SAM" id="MobiDB-lite"/>
    </source>
</evidence>
<dbReference type="Pfam" id="PF03807">
    <property type="entry name" value="F420_oxidored"/>
    <property type="match status" value="1"/>
</dbReference>
<dbReference type="InterPro" id="IPR015814">
    <property type="entry name" value="Pgluconate_DH_NAD-bd_C"/>
</dbReference>
<dbReference type="Proteomes" id="UP000799776">
    <property type="component" value="Unassembled WGS sequence"/>
</dbReference>
<dbReference type="PANTHER" id="PTHR43580">
    <property type="entry name" value="OXIDOREDUCTASE GLYR1-RELATED"/>
    <property type="match status" value="1"/>
</dbReference>
<dbReference type="GO" id="GO:0140673">
    <property type="term" value="P:transcription elongation-coupled chromatin remodeling"/>
    <property type="evidence" value="ECO:0007669"/>
    <property type="project" value="TreeGrafter"/>
</dbReference>
<dbReference type="InterPro" id="IPR028939">
    <property type="entry name" value="P5C_Rdtase_cat_N"/>
</dbReference>
<comment type="caution">
    <text evidence="5">The sequence shown here is derived from an EMBL/GenBank/DDBJ whole genome shotgun (WGS) entry which is preliminary data.</text>
</comment>
<protein>
    <submittedName>
        <fullName evidence="5">6-phosphogluconate dehydrogenase C-terminal domain-like protein</fullName>
    </submittedName>
</protein>
<organism evidence="5 6">
    <name type="scientific">Saccharata proteae CBS 121410</name>
    <dbReference type="NCBI Taxonomy" id="1314787"/>
    <lineage>
        <taxon>Eukaryota</taxon>
        <taxon>Fungi</taxon>
        <taxon>Dikarya</taxon>
        <taxon>Ascomycota</taxon>
        <taxon>Pezizomycotina</taxon>
        <taxon>Dothideomycetes</taxon>
        <taxon>Dothideomycetes incertae sedis</taxon>
        <taxon>Botryosphaeriales</taxon>
        <taxon>Saccharataceae</taxon>
        <taxon>Saccharata</taxon>
    </lineage>
</organism>
<evidence type="ECO:0000256" key="1">
    <source>
        <dbReference type="ARBA" id="ARBA00007598"/>
    </source>
</evidence>
<sequence length="328" mass="34747">MASTRAKVGVLSIGEMGLGIAKLLQANNYHVYTTLIGRSPNTAKRAESAGIEVLEDDVALVSRSDYIFSIVPPRDAVPTAERIIAAHQDKTRGRRTDTKAEPLYYLDLNAIAPTTARHIARELNERAPEIRFLDGGIIGPPPSPPAEEEGGSDSAWKRPSIPLSGPHSLGAAPTSGRHLFETLNAKDLGDGIGSASGLKASFAALTKGFTGLAIQSFSTAARMGVLPQLQQHLAEFSPAIGELAGRGVIGMPSKAYRWVGEMEEIGNCFREEGGWGGGESVFGGIAEVYRFVADETGLGSLEGRRPAGEVVEGIVDGLEKRRERGGDC</sequence>
<comment type="similarity">
    <text evidence="1">Belongs to the HIBADH-related family. NP60 subfamily.</text>
</comment>
<evidence type="ECO:0000313" key="6">
    <source>
        <dbReference type="Proteomes" id="UP000799776"/>
    </source>
</evidence>
<feature type="domain" description="Phosphogluconate dehydrogenase NAD-binding putative C-terminal" evidence="4">
    <location>
        <begin position="220"/>
        <end position="292"/>
    </location>
</feature>
<feature type="domain" description="Pyrroline-5-carboxylate reductase catalytic N-terminal" evidence="3">
    <location>
        <begin position="7"/>
        <end position="90"/>
    </location>
</feature>
<accession>A0A9P4HKN7</accession>
<dbReference type="InterPro" id="IPR008927">
    <property type="entry name" value="6-PGluconate_DH-like_C_sf"/>
</dbReference>